<proteinExistence type="predicted"/>
<dbReference type="EMBL" id="GGEC01074614">
    <property type="protein sequence ID" value="MBX55098.1"/>
    <property type="molecule type" value="Transcribed_RNA"/>
</dbReference>
<accession>A0A2P2PK21</accession>
<organism evidence="1">
    <name type="scientific">Rhizophora mucronata</name>
    <name type="common">Asiatic mangrove</name>
    <dbReference type="NCBI Taxonomy" id="61149"/>
    <lineage>
        <taxon>Eukaryota</taxon>
        <taxon>Viridiplantae</taxon>
        <taxon>Streptophyta</taxon>
        <taxon>Embryophyta</taxon>
        <taxon>Tracheophyta</taxon>
        <taxon>Spermatophyta</taxon>
        <taxon>Magnoliopsida</taxon>
        <taxon>eudicotyledons</taxon>
        <taxon>Gunneridae</taxon>
        <taxon>Pentapetalae</taxon>
        <taxon>rosids</taxon>
        <taxon>fabids</taxon>
        <taxon>Malpighiales</taxon>
        <taxon>Rhizophoraceae</taxon>
        <taxon>Rhizophora</taxon>
    </lineage>
</organism>
<protein>
    <submittedName>
        <fullName evidence="1">Uncharacterized protein</fullName>
    </submittedName>
</protein>
<sequence length="25" mass="2975">MEKGETLTLFLVFRSQMQLYINKIA</sequence>
<reference evidence="1" key="1">
    <citation type="submission" date="2018-02" db="EMBL/GenBank/DDBJ databases">
        <title>Rhizophora mucronata_Transcriptome.</title>
        <authorList>
            <person name="Meera S.P."/>
            <person name="Sreeshan A."/>
            <person name="Augustine A."/>
        </authorList>
    </citation>
    <scope>NUCLEOTIDE SEQUENCE</scope>
    <source>
        <tissue evidence="1">Leaf</tissue>
    </source>
</reference>
<evidence type="ECO:0000313" key="1">
    <source>
        <dbReference type="EMBL" id="MBX55098.1"/>
    </source>
</evidence>
<dbReference type="AlphaFoldDB" id="A0A2P2PK21"/>
<name>A0A2P2PK21_RHIMU</name>